<dbReference type="InterPro" id="IPR052515">
    <property type="entry name" value="Gfo/Idh/MocA_Oxidoreductase"/>
</dbReference>
<evidence type="ECO:0000259" key="1">
    <source>
        <dbReference type="Pfam" id="PF01408"/>
    </source>
</evidence>
<dbReference type="Pfam" id="PF22725">
    <property type="entry name" value="GFO_IDH_MocA_C3"/>
    <property type="match status" value="1"/>
</dbReference>
<evidence type="ECO:0000259" key="2">
    <source>
        <dbReference type="Pfam" id="PF22725"/>
    </source>
</evidence>
<dbReference type="RefSeq" id="WP_413778449.1">
    <property type="nucleotide sequence ID" value="NZ_JAUOZS010000001.1"/>
</dbReference>
<evidence type="ECO:0000313" key="3">
    <source>
        <dbReference type="EMBL" id="MDT8899883.1"/>
    </source>
</evidence>
<dbReference type="Gene3D" id="3.30.360.10">
    <property type="entry name" value="Dihydrodipicolinate Reductase, domain 2"/>
    <property type="match status" value="1"/>
</dbReference>
<organism evidence="3 4">
    <name type="scientific">Anaeroselena agilis</name>
    <dbReference type="NCBI Taxonomy" id="3063788"/>
    <lineage>
        <taxon>Bacteria</taxon>
        <taxon>Bacillati</taxon>
        <taxon>Bacillota</taxon>
        <taxon>Negativicutes</taxon>
        <taxon>Acetonemataceae</taxon>
        <taxon>Anaeroselena</taxon>
    </lineage>
</organism>
<dbReference type="SUPFAM" id="SSF51735">
    <property type="entry name" value="NAD(P)-binding Rossmann-fold domains"/>
    <property type="match status" value="1"/>
</dbReference>
<protein>
    <submittedName>
        <fullName evidence="3">Gfo/Idh/MocA family oxidoreductase</fullName>
    </submittedName>
</protein>
<evidence type="ECO:0000313" key="4">
    <source>
        <dbReference type="Proteomes" id="UP001254848"/>
    </source>
</evidence>
<dbReference type="PANTHER" id="PTHR43249:SF1">
    <property type="entry name" value="D-GLUCOSIDE 3-DEHYDROGENASE"/>
    <property type="match status" value="1"/>
</dbReference>
<reference evidence="3 4" key="1">
    <citation type="submission" date="2023-07" db="EMBL/GenBank/DDBJ databases">
        <title>The novel representative of Negativicutes class, Anaeroselena agilis gen. nov. sp. nov.</title>
        <authorList>
            <person name="Prokofeva M.I."/>
            <person name="Elcheninov A.G."/>
            <person name="Klyukina A."/>
            <person name="Kublanov I.V."/>
            <person name="Frolov E.N."/>
            <person name="Podosokorskaya O.A."/>
        </authorList>
    </citation>
    <scope>NUCLEOTIDE SEQUENCE [LARGE SCALE GENOMIC DNA]</scope>
    <source>
        <strain evidence="3 4">4137-cl</strain>
    </source>
</reference>
<dbReference type="Pfam" id="PF01408">
    <property type="entry name" value="GFO_IDH_MocA"/>
    <property type="match status" value="1"/>
</dbReference>
<dbReference type="InterPro" id="IPR055170">
    <property type="entry name" value="GFO_IDH_MocA-like_dom"/>
</dbReference>
<sequence length="341" mass="36394">MAPLGVAIIGPGMVASTHATALQAIPAARISGVYGRNPASTAEFAAKYGLRAFGSYEEVLADKDTDIVSICLPPGLHVDFGLQAAVAGKHLILEKPMDIDVSKARKLIEAYRAAKLTLAVIFQNRFTPAAQRVKAALDAGVLGDLILGDAYVKWYRSPQYYAGNAWRGTWKTEGGGALINQAIHTVDLLQWFMGGVRSVAGMTRTAIHKIETEDLGVAAVEFTNGALGVIEGTTAVTPGYKERIEIHGAKGSITMTGGLVTEWQVEGCRAEDFLDAVNLSYGETNSPAISDVNHRAQMEDIIAAVKQGRDPLVTGEEGIKSLQIVLGIYESSREGRKIILT</sequence>
<name>A0ABU3NUH9_9FIRM</name>
<dbReference type="Proteomes" id="UP001254848">
    <property type="component" value="Unassembled WGS sequence"/>
</dbReference>
<dbReference type="EMBL" id="JAUOZS010000001">
    <property type="protein sequence ID" value="MDT8899883.1"/>
    <property type="molecule type" value="Genomic_DNA"/>
</dbReference>
<gene>
    <name evidence="3" type="ORF">Q4T40_01285</name>
</gene>
<feature type="domain" description="GFO/IDH/MocA-like oxidoreductase" evidence="2">
    <location>
        <begin position="131"/>
        <end position="253"/>
    </location>
</feature>
<dbReference type="InterPro" id="IPR036291">
    <property type="entry name" value="NAD(P)-bd_dom_sf"/>
</dbReference>
<keyword evidence="4" id="KW-1185">Reference proteome</keyword>
<comment type="caution">
    <text evidence="3">The sequence shown here is derived from an EMBL/GenBank/DDBJ whole genome shotgun (WGS) entry which is preliminary data.</text>
</comment>
<dbReference type="PANTHER" id="PTHR43249">
    <property type="entry name" value="UDP-N-ACETYL-2-AMINO-2-DEOXY-D-GLUCURONATE OXIDASE"/>
    <property type="match status" value="1"/>
</dbReference>
<dbReference type="SUPFAM" id="SSF55347">
    <property type="entry name" value="Glyceraldehyde-3-phosphate dehydrogenase-like, C-terminal domain"/>
    <property type="match status" value="1"/>
</dbReference>
<dbReference type="InterPro" id="IPR000683">
    <property type="entry name" value="Gfo/Idh/MocA-like_OxRdtase_N"/>
</dbReference>
<proteinExistence type="predicted"/>
<accession>A0ABU3NUH9</accession>
<dbReference type="Gene3D" id="3.40.50.720">
    <property type="entry name" value="NAD(P)-binding Rossmann-like Domain"/>
    <property type="match status" value="1"/>
</dbReference>
<feature type="domain" description="Gfo/Idh/MocA-like oxidoreductase N-terminal" evidence="1">
    <location>
        <begin position="5"/>
        <end position="121"/>
    </location>
</feature>